<evidence type="ECO:0000256" key="1">
    <source>
        <dbReference type="SAM" id="MobiDB-lite"/>
    </source>
</evidence>
<sequence>MFHRMMDRNYPSSSFADALAPPAQTVASWAYDRGSASIKPSPSYGAGHLDAELLQRQSYASTHQLPTYTTSHVAAAPGTLESSSHTPETSIMSFLSAMESRSLQAGPVSASLLPPFRPPSWPAGTNSSTTELYLTGALPSTFPSPAALSSYQHTGTYPSRSYATNPSLPLQEPTFSTSTNGLFSHHDPLLHLKSSQTVLPTALAFNHLSASGLGSALPVQSSTYRSAQESAPHLLQPQFSLLSSALPASHGAPQPYGATVFSGSIERALQRECSVIKHHQRPSSSHMATEQLPNSEQPLQGYFGSGSEADVSYPQDPSRQTPVSCSPSAAADSTQDGSAQPKTDCVTQAYSSTTLPKTKDCSSKPASHPPGDEESHSQNLTAVSSECYSSPEQKQNSVIANQQAVQLTGLMSNSLSQAYITPHTQSQTSQSTSEKLSPLYKTMPSLSSQSDNVVSVSQTLVYSTTPGLNQEQEIHYGAQVQTLCQGNLSESYSTPHSQGAPNNTFASQSQGQASVTLSQSYAVGQSLNSSYPSTCVQSLPTSNSTVDYNLLQASVGGKTHDTLSQQQTQHHKYVLSASLPTYSSSAQALQNNIRTSVQDLKPIYGKQKLEELPLQDLEALQQANMEASAAENNMASHNVIYVVSKMDDHHKTQSVIRSNSRSDDQLMGLGHTNTAQVKDERMGPLSQQHIHLSSANGHQPANTKTTNSTIVSSHLPLCSEQLKQHPLQLKSPEPLHQNQQNHSQSQSQTSAHTQFITVPSTQVLLEPSQMILLQQPLVHHSQNSSKLVSVQGIQSGQGVGPMHVQYLQMDRNLLGSSVAETQSQQGTVVSESSSECLSSSKDHYSQTINQQSNDTKNHFTLNSICFPDSMLLADDRNILSNVDDILAATVAACGVTPQDFVKATSSAEAEIAAMASPVDSKGHFQTVDIRHMSPSFSSAQQPIISNTNSHAISMTLNGTQIPTDCQGRAVCHNSAELHINGNGRSSENDYHLAGQVYDPSGPHSVKGNEKCVKTEDGLMECPGGEDFPKKKARSKSLNKPGVAEEDGALARPGKRTGQTKRQNSGSSDVSSPSISHSIFDGCPQQERIRQKIREVEEKQPEVKTGFIGSFLDFIKSGPKQQYSQSPTRTASRPRKPCTSSKPCALPPLPPKVQTVPVPLVPQENPGVSSQQKRLDEDLQKNLETLPSFSSDEEENTGKNQALRNSISSALSSLDESSDRKSKTDNQIQVLMVKTNQISPASHTVTETCLPQAVTPTLPPNTISGRIPFLDKDDCKETPPGQLALQLISVAIGGLTDEELSDSGGEGMYRERDEFVVRNEDIENLKVTMKAGSEPPAIWKVQKALLQKFVPELRDGKRVFSATNSYLGYFGDAKTMYQRVYVKFLDTVNKREYVRVCSRKPRCKPMNSLRGVPVKTLLGLTANHSSGFQSQKPRPKQLKPRAEPPPKKRRKWKEEFQCTASGSSAEEGGEDDELNPPLPFAARCLNTRTMKETFKSFVELLISIALDEDVMTALERANDELLLPHMKRVDGMITDNRKRLLHKLHIGQVLKTALDSFPEISVVTELKKDGETPAFKVRLSGKAYNKKTMKPYKMPNKVPQEYTVDQQKTQWFSLYHSLQHYKYHTYLMCRDEIASLQVQAGDLGQEETVQKCLQNGAWVEGLFDRFGDLINQVQQACR</sequence>
<feature type="compositionally biased region" description="Basic and acidic residues" evidence="1">
    <location>
        <begin position="1439"/>
        <end position="1455"/>
    </location>
</feature>
<dbReference type="InterPro" id="IPR025451">
    <property type="entry name" value="DUF4211"/>
</dbReference>
<proteinExistence type="predicted"/>
<dbReference type="FunCoup" id="A0A6P7HTV3">
    <property type="interactions" value="1176"/>
</dbReference>
<gene>
    <name evidence="4" type="primary">qser1</name>
</gene>
<feature type="compositionally biased region" description="Polar residues" evidence="1">
    <location>
        <begin position="282"/>
        <end position="298"/>
    </location>
</feature>
<dbReference type="InParanoid" id="A0A6P7HTV3"/>
<dbReference type="Pfam" id="PF13926">
    <property type="entry name" value="DUF4211"/>
    <property type="match status" value="1"/>
</dbReference>
<organism evidence="3 4">
    <name type="scientific">Parambassis ranga</name>
    <name type="common">Indian glassy fish</name>
    <dbReference type="NCBI Taxonomy" id="210632"/>
    <lineage>
        <taxon>Eukaryota</taxon>
        <taxon>Metazoa</taxon>
        <taxon>Chordata</taxon>
        <taxon>Craniata</taxon>
        <taxon>Vertebrata</taxon>
        <taxon>Euteleostomi</taxon>
        <taxon>Actinopterygii</taxon>
        <taxon>Neopterygii</taxon>
        <taxon>Teleostei</taxon>
        <taxon>Neoteleostei</taxon>
        <taxon>Acanthomorphata</taxon>
        <taxon>Ovalentaria</taxon>
        <taxon>Ambassidae</taxon>
        <taxon>Parambassis</taxon>
    </lineage>
</organism>
<dbReference type="PANTHER" id="PTHR14709">
    <property type="entry name" value="GLUTAMINE AND SERINE-RICH PROTEIN 1-RELATED"/>
    <property type="match status" value="1"/>
</dbReference>
<reference evidence="4" key="1">
    <citation type="submission" date="2025-08" db="UniProtKB">
        <authorList>
            <consortium name="RefSeq"/>
        </authorList>
    </citation>
    <scope>IDENTIFICATION</scope>
</reference>
<dbReference type="InterPro" id="IPR052466">
    <property type="entry name" value="DNA_MethProtect_Complex"/>
</dbReference>
<name>A0A6P7HTV3_9TELE</name>
<feature type="compositionally biased region" description="Polar residues" evidence="1">
    <location>
        <begin position="315"/>
        <end position="356"/>
    </location>
</feature>
<dbReference type="Proteomes" id="UP000515145">
    <property type="component" value="Chromosome 3"/>
</dbReference>
<feature type="domain" description="DUF4211" evidence="2">
    <location>
        <begin position="1469"/>
        <end position="1588"/>
    </location>
</feature>
<feature type="compositionally biased region" description="Polar residues" evidence="1">
    <location>
        <begin position="377"/>
        <end position="389"/>
    </location>
</feature>
<protein>
    <submittedName>
        <fullName evidence="4">Glutamine and serine-rich protein 1</fullName>
    </submittedName>
</protein>
<feature type="region of interest" description="Disordered" evidence="1">
    <location>
        <begin position="489"/>
        <end position="511"/>
    </location>
</feature>
<keyword evidence="3" id="KW-1185">Reference proteome</keyword>
<dbReference type="OrthoDB" id="8447576at2759"/>
<feature type="region of interest" description="Disordered" evidence="1">
    <location>
        <begin position="1423"/>
        <end position="1476"/>
    </location>
</feature>
<evidence type="ECO:0000313" key="4">
    <source>
        <dbReference type="RefSeq" id="XP_028257048.1"/>
    </source>
</evidence>
<evidence type="ECO:0000259" key="2">
    <source>
        <dbReference type="Pfam" id="PF13926"/>
    </source>
</evidence>
<dbReference type="GeneID" id="114433018"/>
<feature type="region of interest" description="Disordered" evidence="1">
    <location>
        <begin position="421"/>
        <end position="448"/>
    </location>
</feature>
<feature type="compositionally biased region" description="Low complexity" evidence="1">
    <location>
        <begin position="1064"/>
        <end position="1077"/>
    </location>
</feature>
<feature type="compositionally biased region" description="Low complexity" evidence="1">
    <location>
        <begin position="424"/>
        <end position="433"/>
    </location>
</feature>
<feature type="region of interest" description="Disordered" evidence="1">
    <location>
        <begin position="276"/>
        <end position="389"/>
    </location>
</feature>
<feature type="region of interest" description="Disordered" evidence="1">
    <location>
        <begin position="732"/>
        <end position="752"/>
    </location>
</feature>
<feature type="compositionally biased region" description="Low complexity" evidence="1">
    <location>
        <begin position="736"/>
        <end position="752"/>
    </location>
</feature>
<dbReference type="CTD" id="79832"/>
<evidence type="ECO:0000313" key="3">
    <source>
        <dbReference type="Proteomes" id="UP000515145"/>
    </source>
</evidence>
<feature type="region of interest" description="Disordered" evidence="1">
    <location>
        <begin position="1117"/>
        <end position="1173"/>
    </location>
</feature>
<accession>A0A6P7HTV3</accession>
<feature type="region of interest" description="Disordered" evidence="1">
    <location>
        <begin position="1015"/>
        <end position="1084"/>
    </location>
</feature>
<dbReference type="PANTHER" id="PTHR14709:SF2">
    <property type="entry name" value="GLUTAMINE AND SERINE-RICH PROTEIN 1"/>
    <property type="match status" value="1"/>
</dbReference>
<feature type="compositionally biased region" description="Polar residues" evidence="1">
    <location>
        <begin position="1118"/>
        <end position="1130"/>
    </location>
</feature>
<dbReference type="RefSeq" id="XP_028257048.1">
    <property type="nucleotide sequence ID" value="XM_028401247.1"/>
</dbReference>